<dbReference type="PANTHER" id="PTHR33694">
    <property type="entry name" value="UDP-3-O-ACYL-N-ACETYLGLUCOSAMINE DEACETYLASE 1, MITOCHONDRIAL-RELATED"/>
    <property type="match status" value="1"/>
</dbReference>
<evidence type="ECO:0000256" key="18">
    <source>
        <dbReference type="HAMAP-Rule" id="MF_00406"/>
    </source>
</evidence>
<dbReference type="EC" id="4.2.1.59" evidence="18"/>
<evidence type="ECO:0000256" key="4">
    <source>
        <dbReference type="ARBA" id="ARBA00005002"/>
    </source>
</evidence>
<organism evidence="19 20">
    <name type="scientific">Aureitalea marina</name>
    <dbReference type="NCBI Taxonomy" id="930804"/>
    <lineage>
        <taxon>Bacteria</taxon>
        <taxon>Pseudomonadati</taxon>
        <taxon>Bacteroidota</taxon>
        <taxon>Flavobacteriia</taxon>
        <taxon>Flavobacteriales</taxon>
        <taxon>Flavobacteriaceae</taxon>
        <taxon>Aureitalea</taxon>
    </lineage>
</organism>
<dbReference type="RefSeq" id="WP_104812378.1">
    <property type="nucleotide sequence ID" value="NZ_MQUB01000001.1"/>
</dbReference>
<comment type="similarity">
    <text evidence="15">In the N-terminal section; belongs to the LpxC family.</text>
</comment>
<evidence type="ECO:0000256" key="12">
    <source>
        <dbReference type="ARBA" id="ARBA00023239"/>
    </source>
</evidence>
<keyword evidence="12 18" id="KW-0456">Lyase</keyword>
<comment type="similarity">
    <text evidence="17">Belongs to the LpxC family.</text>
</comment>
<dbReference type="HAMAP" id="MF_00388">
    <property type="entry name" value="LpxC"/>
    <property type="match status" value="1"/>
</dbReference>
<dbReference type="OrthoDB" id="9772788at2"/>
<comment type="caution">
    <text evidence="19">The sequence shown here is derived from an EMBL/GenBank/DDBJ whole genome shotgun (WGS) entry which is preliminary data.</text>
</comment>
<dbReference type="Proteomes" id="UP000239800">
    <property type="component" value="Unassembled WGS sequence"/>
</dbReference>
<evidence type="ECO:0000256" key="8">
    <source>
        <dbReference type="ARBA" id="ARBA00022723"/>
    </source>
</evidence>
<keyword evidence="9 17" id="KW-0378">Hydrolase</keyword>
<evidence type="ECO:0000256" key="17">
    <source>
        <dbReference type="HAMAP-Rule" id="MF_00388"/>
    </source>
</evidence>
<comment type="pathway">
    <text evidence="4 17">Glycolipid biosynthesis; lipid IV(A) biosynthesis; lipid IV(A) from (3R)-3-hydroxytetradecanoyl-[acyl-carrier-protein] and UDP-N-acetyl-alpha-D-glucosamine: step 2/6.</text>
</comment>
<dbReference type="GO" id="GO:0016020">
    <property type="term" value="C:membrane"/>
    <property type="evidence" value="ECO:0007669"/>
    <property type="project" value="GOC"/>
</dbReference>
<dbReference type="Pfam" id="PF07977">
    <property type="entry name" value="FabA"/>
    <property type="match status" value="1"/>
</dbReference>
<evidence type="ECO:0000256" key="15">
    <source>
        <dbReference type="ARBA" id="ARBA00061221"/>
    </source>
</evidence>
<evidence type="ECO:0000256" key="11">
    <source>
        <dbReference type="ARBA" id="ARBA00023098"/>
    </source>
</evidence>
<dbReference type="FunFam" id="3.10.129.10:FF:000001">
    <property type="entry name" value="3-hydroxyacyl-[acyl-carrier-protein] dehydratase FabZ"/>
    <property type="match status" value="1"/>
</dbReference>
<dbReference type="EC" id="3.5.1.108" evidence="17"/>
<comment type="cofactor">
    <cofactor evidence="1 17">
        <name>Zn(2+)</name>
        <dbReference type="ChEBI" id="CHEBI:29105"/>
    </cofactor>
</comment>
<dbReference type="UniPathway" id="UPA00359">
    <property type="reaction ID" value="UER00478"/>
</dbReference>
<evidence type="ECO:0000256" key="6">
    <source>
        <dbReference type="ARBA" id="ARBA00022516"/>
    </source>
</evidence>
<dbReference type="CDD" id="cd01288">
    <property type="entry name" value="FabZ"/>
    <property type="match status" value="1"/>
</dbReference>
<dbReference type="GO" id="GO:0046872">
    <property type="term" value="F:metal ion binding"/>
    <property type="evidence" value="ECO:0007669"/>
    <property type="project" value="UniProtKB-KW"/>
</dbReference>
<evidence type="ECO:0000256" key="5">
    <source>
        <dbReference type="ARBA" id="ARBA00022490"/>
    </source>
</evidence>
<evidence type="ECO:0000256" key="13">
    <source>
        <dbReference type="ARBA" id="ARBA00024535"/>
    </source>
</evidence>
<comment type="catalytic activity">
    <reaction evidence="13 17">
        <text>a UDP-3-O-[(3R)-3-hydroxyacyl]-N-acetyl-alpha-D-glucosamine + H2O = a UDP-3-O-[(3R)-3-hydroxyacyl]-alpha-D-glucosamine + acetate</text>
        <dbReference type="Rhea" id="RHEA:67816"/>
        <dbReference type="ChEBI" id="CHEBI:15377"/>
        <dbReference type="ChEBI" id="CHEBI:30089"/>
        <dbReference type="ChEBI" id="CHEBI:137740"/>
        <dbReference type="ChEBI" id="CHEBI:173225"/>
        <dbReference type="EC" id="3.5.1.108"/>
    </reaction>
</comment>
<protein>
    <recommendedName>
        <fullName evidence="17 18">Multifunctional fusion protein</fullName>
    </recommendedName>
    <domain>
        <recommendedName>
            <fullName evidence="18">3-hydroxyacyl-[acyl-carrier-protein] dehydratase FabZ</fullName>
            <ecNumber evidence="18">4.2.1.59</ecNumber>
        </recommendedName>
        <alternativeName>
            <fullName evidence="18">(3R)-hydroxymyristoyl-[acyl-carrier-protein] dehydratase</fullName>
        </alternativeName>
        <alternativeName>
            <fullName evidence="18">Beta-hydroxyacyl-ACP dehydratase</fullName>
            <shortName evidence="18">(3R)-hydroxymyristoyl-ACP dehydrase</shortName>
        </alternativeName>
    </domain>
    <domain>
        <recommendedName>
            <fullName evidence="17">UDP-3-O-acyl-N-acetylglucosamine deacetylase</fullName>
            <shortName evidence="17">UDP-3-O-acyl-GlcNAc deacetylase</shortName>
            <ecNumber evidence="17">3.5.1.108</ecNumber>
        </recommendedName>
        <alternativeName>
            <fullName evidence="17">UDP-3-O-[R-3-hydroxymyristoyl]-N-acetylglucosamine deacetylase</fullName>
        </alternativeName>
    </domain>
</protein>
<gene>
    <name evidence="17" type="primary">lpxC</name>
    <name evidence="18" type="synonym">fabZ</name>
    <name evidence="19" type="ORF">BST85_05710</name>
</gene>
<dbReference type="NCBIfam" id="TIGR01750">
    <property type="entry name" value="fabZ"/>
    <property type="match status" value="1"/>
</dbReference>
<dbReference type="GO" id="GO:0019171">
    <property type="term" value="F:(3R)-hydroxyacyl-[acyl-carrier-protein] dehydratase activity"/>
    <property type="evidence" value="ECO:0007669"/>
    <property type="project" value="UniProtKB-EC"/>
</dbReference>
<keyword evidence="10 17" id="KW-0862">Zinc</keyword>
<dbReference type="HAMAP" id="MF_00406">
    <property type="entry name" value="FabZ"/>
    <property type="match status" value="1"/>
</dbReference>
<dbReference type="InterPro" id="IPR020568">
    <property type="entry name" value="Ribosomal_Su5_D2-typ_SF"/>
</dbReference>
<evidence type="ECO:0000256" key="7">
    <source>
        <dbReference type="ARBA" id="ARBA00022556"/>
    </source>
</evidence>
<dbReference type="Gene3D" id="3.30.1700.10">
    <property type="entry name" value="lpxc deacetylase, domain 2"/>
    <property type="match status" value="1"/>
</dbReference>
<evidence type="ECO:0000256" key="16">
    <source>
        <dbReference type="ARBA" id="ARBA00061355"/>
    </source>
</evidence>
<evidence type="ECO:0000256" key="3">
    <source>
        <dbReference type="ARBA" id="ARBA00004496"/>
    </source>
</evidence>
<keyword evidence="8 17" id="KW-0479">Metal-binding</keyword>
<dbReference type="Gene3D" id="3.30.230.20">
    <property type="entry name" value="lpxc deacetylase, domain 1"/>
    <property type="match status" value="1"/>
</dbReference>
<dbReference type="SUPFAM" id="SSF54211">
    <property type="entry name" value="Ribosomal protein S5 domain 2-like"/>
    <property type="match status" value="2"/>
</dbReference>
<keyword evidence="20" id="KW-1185">Reference proteome</keyword>
<keyword evidence="7 17" id="KW-0441">Lipid A biosynthesis</keyword>
<dbReference type="InterPro" id="IPR029069">
    <property type="entry name" value="HotDog_dom_sf"/>
</dbReference>
<reference evidence="19 20" key="1">
    <citation type="submission" date="2016-11" db="EMBL/GenBank/DDBJ databases">
        <title>Trade-off between light-utilization and light-protection in marine flavobacteria.</title>
        <authorList>
            <person name="Kumagai Y."/>
        </authorList>
    </citation>
    <scope>NUCLEOTIDE SEQUENCE [LARGE SCALE GENOMIC DNA]</scope>
    <source>
        <strain evidence="19 20">NBRC 107741</strain>
    </source>
</reference>
<dbReference type="EMBL" id="MQUB01000001">
    <property type="protein sequence ID" value="PQB04453.1"/>
    <property type="molecule type" value="Genomic_DNA"/>
</dbReference>
<dbReference type="Gene3D" id="3.10.129.10">
    <property type="entry name" value="Hotdog Thioesterase"/>
    <property type="match status" value="1"/>
</dbReference>
<dbReference type="InterPro" id="IPR004463">
    <property type="entry name" value="UDP-acyl_GlcNac_deAcase"/>
</dbReference>
<comment type="function">
    <text evidence="2 17">Catalyzes the hydrolysis of UDP-3-O-myristoyl-N-acetylglucosamine to form UDP-3-O-myristoylglucosamine and acetate, the committed step in lipid A biosynthesis.</text>
</comment>
<evidence type="ECO:0000313" key="19">
    <source>
        <dbReference type="EMBL" id="PQB04453.1"/>
    </source>
</evidence>
<evidence type="ECO:0000256" key="10">
    <source>
        <dbReference type="ARBA" id="ARBA00022833"/>
    </source>
</evidence>
<dbReference type="NCBIfam" id="NF009667">
    <property type="entry name" value="PRK13188.1"/>
    <property type="match status" value="1"/>
</dbReference>
<comment type="function">
    <text evidence="14 18">Involved in unsaturated fatty acids biosynthesis. Catalyzes the dehydration of short chain beta-hydroxyacyl-ACPs and long chain saturated and unsaturated beta-hydroxyacyl-ACPs.</text>
</comment>
<feature type="binding site" evidence="17">
    <location>
        <position position="268"/>
    </location>
    <ligand>
        <name>Zn(2+)</name>
        <dbReference type="ChEBI" id="CHEBI:29105"/>
    </ligand>
</feature>
<comment type="similarity">
    <text evidence="16">In the C-terminal section; belongs to the thioester dehydratase family.</text>
</comment>
<evidence type="ECO:0000256" key="14">
    <source>
        <dbReference type="ARBA" id="ARBA00025049"/>
    </source>
</evidence>
<keyword evidence="5 18" id="KW-0963">Cytoplasm</keyword>
<dbReference type="SUPFAM" id="SSF54637">
    <property type="entry name" value="Thioesterase/thiol ester dehydrase-isomerase"/>
    <property type="match status" value="1"/>
</dbReference>
<evidence type="ECO:0000313" key="20">
    <source>
        <dbReference type="Proteomes" id="UP000239800"/>
    </source>
</evidence>
<comment type="catalytic activity">
    <reaction evidence="18">
        <text>a (3R)-hydroxyacyl-[ACP] = a (2E)-enoyl-[ACP] + H2O</text>
        <dbReference type="Rhea" id="RHEA:13097"/>
        <dbReference type="Rhea" id="RHEA-COMP:9925"/>
        <dbReference type="Rhea" id="RHEA-COMP:9945"/>
        <dbReference type="ChEBI" id="CHEBI:15377"/>
        <dbReference type="ChEBI" id="CHEBI:78784"/>
        <dbReference type="ChEBI" id="CHEBI:78827"/>
        <dbReference type="EC" id="4.2.1.59"/>
    </reaction>
</comment>
<feature type="active site" evidence="18">
    <location>
        <position position="369"/>
    </location>
</feature>
<dbReference type="GO" id="GO:0005737">
    <property type="term" value="C:cytoplasm"/>
    <property type="evidence" value="ECO:0007669"/>
    <property type="project" value="UniProtKB-SubCell"/>
</dbReference>
<comment type="subcellular location">
    <subcellularLocation>
        <location evidence="3 18">Cytoplasm</location>
    </subcellularLocation>
</comment>
<evidence type="ECO:0000256" key="2">
    <source>
        <dbReference type="ARBA" id="ARBA00002923"/>
    </source>
</evidence>
<dbReference type="GO" id="GO:0006633">
    <property type="term" value="P:fatty acid biosynthetic process"/>
    <property type="evidence" value="ECO:0007669"/>
    <property type="project" value="UniProtKB-UniRule"/>
</dbReference>
<name>A0A2S7KPG0_9FLAO</name>
<dbReference type="NCBIfam" id="TIGR00325">
    <property type="entry name" value="lpxC"/>
    <property type="match status" value="1"/>
</dbReference>
<comment type="similarity">
    <text evidence="18">Belongs to the thioester dehydratase family. FabZ subfamily.</text>
</comment>
<keyword evidence="11 17" id="KW-0443">Lipid metabolism</keyword>
<keyword evidence="6 17" id="KW-0444">Lipid biosynthesis</keyword>
<sequence>MTDCIAKQRTIGKDISLTGVGLHTGKEVTITFKPAPENHGYTFVRVDLEGSPVIEADANYVVNTQRGTNLEKLGVKIQTSEHVLAALVGMEVDNCIIELNASEPPIMDGSSKYFVEALEDAGIVVQDADRKEYIVKEVISFTDEETGSEITVIPSDEYQVTTMVDFGTKVLGTQNASLKHLSEFKSEIADSRTFSFLHELEMLLEHGLIKGGDLNNAIVYVDKELSPQTMDKLRVAFKKDSISVKPNGILDNLTLHHPNEAARHKLLDVIGDLALVGTRIRGKVIANKPGHFVNTQFAKKLSKIIKIERRNKVPKFDVQKEPVKDINDIMAMLPHRPPFLLVDKILELTDTGVVGLKNVTMNEPFFVGHFPGAPVMPGVLIVEAMAQTGGILALSTVPDPENYLTYFMKINNVKFKQQVKPGDTLIFKLDLITPIRRGIVHMQGNAYANDKLVTEAELMAQIVKTKNLE</sequence>
<dbReference type="PANTHER" id="PTHR33694:SF1">
    <property type="entry name" value="UDP-3-O-ACYL-N-ACETYLGLUCOSAMINE DEACETYLASE 1, MITOCHONDRIAL-RELATED"/>
    <property type="match status" value="1"/>
</dbReference>
<dbReference type="InterPro" id="IPR010084">
    <property type="entry name" value="FabZ"/>
</dbReference>
<accession>A0A2S7KPG0</accession>
<dbReference type="AlphaFoldDB" id="A0A2S7KPG0"/>
<dbReference type="Pfam" id="PF03331">
    <property type="entry name" value="LpxC"/>
    <property type="match status" value="2"/>
</dbReference>
<feature type="active site" description="Proton donor" evidence="17">
    <location>
        <position position="291"/>
    </location>
</feature>
<dbReference type="GO" id="GO:0009245">
    <property type="term" value="P:lipid A biosynthetic process"/>
    <property type="evidence" value="ECO:0007669"/>
    <property type="project" value="UniProtKB-UniRule"/>
</dbReference>
<dbReference type="InterPro" id="IPR013114">
    <property type="entry name" value="FabA_FabZ"/>
</dbReference>
<dbReference type="InterPro" id="IPR015870">
    <property type="entry name" value="UDP-acyl_N-AcGlcN_deAcase_N"/>
</dbReference>
<dbReference type="InterPro" id="IPR011334">
    <property type="entry name" value="UDP-acyl_GlcNac_deAcase_C"/>
</dbReference>
<proteinExistence type="inferred from homology"/>
<evidence type="ECO:0000256" key="9">
    <source>
        <dbReference type="ARBA" id="ARBA00022801"/>
    </source>
</evidence>
<dbReference type="NCBIfam" id="NF000582">
    <property type="entry name" value="PRK00006.1"/>
    <property type="match status" value="1"/>
</dbReference>
<evidence type="ECO:0000256" key="1">
    <source>
        <dbReference type="ARBA" id="ARBA00001947"/>
    </source>
</evidence>
<dbReference type="GO" id="GO:0103117">
    <property type="term" value="F:UDP-3-O-acyl-N-acetylglucosamine deacetylase activity"/>
    <property type="evidence" value="ECO:0007669"/>
    <property type="project" value="UniProtKB-UniRule"/>
</dbReference>
<feature type="binding site" evidence="17">
    <location>
        <position position="82"/>
    </location>
    <ligand>
        <name>Zn(2+)</name>
        <dbReference type="ChEBI" id="CHEBI:29105"/>
    </ligand>
</feature>
<feature type="binding site" evidence="17">
    <location>
        <position position="264"/>
    </location>
    <ligand>
        <name>Zn(2+)</name>
        <dbReference type="ChEBI" id="CHEBI:29105"/>
    </ligand>
</feature>